<keyword evidence="5" id="KW-0378">Hydrolase</keyword>
<organism evidence="9 10">
    <name type="scientific">Blastopirellula retiformator</name>
    <dbReference type="NCBI Taxonomy" id="2527970"/>
    <lineage>
        <taxon>Bacteria</taxon>
        <taxon>Pseudomonadati</taxon>
        <taxon>Planctomycetota</taxon>
        <taxon>Planctomycetia</taxon>
        <taxon>Pirellulales</taxon>
        <taxon>Pirellulaceae</taxon>
        <taxon>Blastopirellula</taxon>
    </lineage>
</organism>
<dbReference type="Proteomes" id="UP000318878">
    <property type="component" value="Unassembled WGS sequence"/>
</dbReference>
<proteinExistence type="predicted"/>
<protein>
    <submittedName>
        <fullName evidence="9">Transmembrane exosortase</fullName>
    </submittedName>
</protein>
<evidence type="ECO:0000256" key="1">
    <source>
        <dbReference type="ARBA" id="ARBA00004651"/>
    </source>
</evidence>
<keyword evidence="3" id="KW-0645">Protease</keyword>
<dbReference type="AlphaFoldDB" id="A0A5C5VAA6"/>
<gene>
    <name evidence="9" type="ORF">Enr8_20550</name>
</gene>
<keyword evidence="6 8" id="KW-1133">Transmembrane helix</keyword>
<evidence type="ECO:0000256" key="2">
    <source>
        <dbReference type="ARBA" id="ARBA00022475"/>
    </source>
</evidence>
<feature type="transmembrane region" description="Helical" evidence="8">
    <location>
        <begin position="40"/>
        <end position="59"/>
    </location>
</feature>
<feature type="transmembrane region" description="Helical" evidence="8">
    <location>
        <begin position="225"/>
        <end position="245"/>
    </location>
</feature>
<dbReference type="GO" id="GO:0005886">
    <property type="term" value="C:plasma membrane"/>
    <property type="evidence" value="ECO:0007669"/>
    <property type="project" value="UniProtKB-SubCell"/>
</dbReference>
<evidence type="ECO:0000256" key="3">
    <source>
        <dbReference type="ARBA" id="ARBA00022670"/>
    </source>
</evidence>
<dbReference type="InterPro" id="IPR013426">
    <property type="entry name" value="EpsH-like"/>
</dbReference>
<feature type="transmembrane region" description="Helical" evidence="8">
    <location>
        <begin position="121"/>
        <end position="139"/>
    </location>
</feature>
<keyword evidence="7 8" id="KW-0472">Membrane</keyword>
<evidence type="ECO:0000313" key="10">
    <source>
        <dbReference type="Proteomes" id="UP000318878"/>
    </source>
</evidence>
<keyword evidence="4 8" id="KW-0812">Transmembrane</keyword>
<dbReference type="InterPro" id="IPR026392">
    <property type="entry name" value="Exo/Archaeosortase_dom"/>
</dbReference>
<dbReference type="GO" id="GO:0008233">
    <property type="term" value="F:peptidase activity"/>
    <property type="evidence" value="ECO:0007669"/>
    <property type="project" value="UniProtKB-KW"/>
</dbReference>
<dbReference type="NCBIfam" id="TIGR04178">
    <property type="entry name" value="exo_archaeo"/>
    <property type="match status" value="1"/>
</dbReference>
<evidence type="ECO:0000256" key="7">
    <source>
        <dbReference type="ARBA" id="ARBA00023136"/>
    </source>
</evidence>
<sequence>MGQRWLSEPDYSHGFVVPLFSIFLLWRRKELLTLTPTVSPSAVLTGCLLVVLAGLMRWVGIYQQFDLLGPASLLPALMGVCLVIGGWSWGKWCWPAVFFLLFMIPLPGFISGQLSHPLQRIGTILSTFSLQTLGIPAIARGNVIYLTEARIGVVEACSGLRMLNVFFAITIGASLILKRPLWERAVLVLSAPLIGVVTNVMRITITGIAHEFFSRELADHLFHDLAGLLMMPIAIGLLIVEAWLLKRLWLEEEVDAKVDLGFGDRKRLHASEAT</sequence>
<dbReference type="GO" id="GO:0006508">
    <property type="term" value="P:proteolysis"/>
    <property type="evidence" value="ECO:0007669"/>
    <property type="project" value="UniProtKB-KW"/>
</dbReference>
<evidence type="ECO:0000256" key="8">
    <source>
        <dbReference type="SAM" id="Phobius"/>
    </source>
</evidence>
<keyword evidence="10" id="KW-1185">Reference proteome</keyword>
<feature type="transmembrane region" description="Helical" evidence="8">
    <location>
        <begin position="184"/>
        <end position="205"/>
    </location>
</feature>
<accession>A0A5C5VAA6</accession>
<dbReference type="NCBIfam" id="TIGR02602">
    <property type="entry name" value="8TM_EpsH"/>
    <property type="match status" value="1"/>
</dbReference>
<comment type="subcellular location">
    <subcellularLocation>
        <location evidence="1">Cell membrane</location>
        <topology evidence="1">Multi-pass membrane protein</topology>
    </subcellularLocation>
</comment>
<feature type="transmembrane region" description="Helical" evidence="8">
    <location>
        <begin position="71"/>
        <end position="90"/>
    </location>
</feature>
<feature type="transmembrane region" description="Helical" evidence="8">
    <location>
        <begin position="159"/>
        <end position="177"/>
    </location>
</feature>
<name>A0A5C5VAA6_9BACT</name>
<evidence type="ECO:0000313" key="9">
    <source>
        <dbReference type="EMBL" id="TWT34642.1"/>
    </source>
</evidence>
<evidence type="ECO:0000256" key="5">
    <source>
        <dbReference type="ARBA" id="ARBA00022801"/>
    </source>
</evidence>
<keyword evidence="2" id="KW-1003">Cell membrane</keyword>
<feature type="transmembrane region" description="Helical" evidence="8">
    <location>
        <begin position="96"/>
        <end position="114"/>
    </location>
</feature>
<evidence type="ECO:0000256" key="6">
    <source>
        <dbReference type="ARBA" id="ARBA00022989"/>
    </source>
</evidence>
<reference evidence="9 10" key="1">
    <citation type="submission" date="2019-02" db="EMBL/GenBank/DDBJ databases">
        <title>Deep-cultivation of Planctomycetes and their phenomic and genomic characterization uncovers novel biology.</title>
        <authorList>
            <person name="Wiegand S."/>
            <person name="Jogler M."/>
            <person name="Boedeker C."/>
            <person name="Pinto D."/>
            <person name="Vollmers J."/>
            <person name="Rivas-Marin E."/>
            <person name="Kohn T."/>
            <person name="Peeters S.H."/>
            <person name="Heuer A."/>
            <person name="Rast P."/>
            <person name="Oberbeckmann S."/>
            <person name="Bunk B."/>
            <person name="Jeske O."/>
            <person name="Meyerdierks A."/>
            <person name="Storesund J.E."/>
            <person name="Kallscheuer N."/>
            <person name="Luecker S."/>
            <person name="Lage O.M."/>
            <person name="Pohl T."/>
            <person name="Merkel B.J."/>
            <person name="Hornburger P."/>
            <person name="Mueller R.-W."/>
            <person name="Bruemmer F."/>
            <person name="Labrenz M."/>
            <person name="Spormann A.M."/>
            <person name="Op Den Camp H."/>
            <person name="Overmann J."/>
            <person name="Amann R."/>
            <person name="Jetten M.S.M."/>
            <person name="Mascher T."/>
            <person name="Medema M.H."/>
            <person name="Devos D.P."/>
            <person name="Kaster A.-K."/>
            <person name="Ovreas L."/>
            <person name="Rohde M."/>
            <person name="Galperin M.Y."/>
            <person name="Jogler C."/>
        </authorList>
    </citation>
    <scope>NUCLEOTIDE SEQUENCE [LARGE SCALE GENOMIC DNA]</scope>
    <source>
        <strain evidence="9 10">Enr8</strain>
    </source>
</reference>
<evidence type="ECO:0000256" key="4">
    <source>
        <dbReference type="ARBA" id="ARBA00022692"/>
    </source>
</evidence>
<comment type="caution">
    <text evidence="9">The sequence shown here is derived from an EMBL/GenBank/DDBJ whole genome shotgun (WGS) entry which is preliminary data.</text>
</comment>
<dbReference type="EMBL" id="SJPF01000002">
    <property type="protein sequence ID" value="TWT34642.1"/>
    <property type="molecule type" value="Genomic_DNA"/>
</dbReference>
<dbReference type="InterPro" id="IPR019127">
    <property type="entry name" value="Exosortase"/>
</dbReference>
<dbReference type="Pfam" id="PF09721">
    <property type="entry name" value="Exosortase_EpsH"/>
    <property type="match status" value="1"/>
</dbReference>